<proteinExistence type="predicted"/>
<dbReference type="RefSeq" id="WP_163348711.1">
    <property type="nucleotide sequence ID" value="NZ_CP048409.1"/>
</dbReference>
<comment type="cofactor">
    <cofactor evidence="6">
        <name>[2Fe-2S] cluster</name>
        <dbReference type="ChEBI" id="CHEBI:190135"/>
    </cofactor>
</comment>
<keyword evidence="5" id="KW-1015">Disulfide bond</keyword>
<keyword evidence="3" id="KW-0408">Iron</keyword>
<evidence type="ECO:0000256" key="5">
    <source>
        <dbReference type="ARBA" id="ARBA00023157"/>
    </source>
</evidence>
<evidence type="ECO:0000256" key="3">
    <source>
        <dbReference type="ARBA" id="ARBA00023004"/>
    </source>
</evidence>
<dbReference type="Gene3D" id="2.102.10.10">
    <property type="entry name" value="Rieske [2Fe-2S] iron-sulphur domain"/>
    <property type="match status" value="1"/>
</dbReference>
<keyword evidence="2" id="KW-0479">Metal-binding</keyword>
<dbReference type="Pfam" id="PF00355">
    <property type="entry name" value="Rieske"/>
    <property type="match status" value="1"/>
</dbReference>
<keyword evidence="10" id="KW-1185">Reference proteome</keyword>
<dbReference type="CDD" id="cd03467">
    <property type="entry name" value="Rieske"/>
    <property type="match status" value="1"/>
</dbReference>
<evidence type="ECO:0000313" key="10">
    <source>
        <dbReference type="Proteomes" id="UP000474630"/>
    </source>
</evidence>
<dbReference type="GO" id="GO:0046872">
    <property type="term" value="F:metal ion binding"/>
    <property type="evidence" value="ECO:0007669"/>
    <property type="project" value="UniProtKB-KW"/>
</dbReference>
<evidence type="ECO:0000256" key="2">
    <source>
        <dbReference type="ARBA" id="ARBA00022723"/>
    </source>
</evidence>
<reference evidence="9 10" key="1">
    <citation type="submission" date="2020-02" db="EMBL/GenBank/DDBJ databases">
        <title>Genome sequencing for Draconibacterium sp. strain M1.</title>
        <authorList>
            <person name="Park S.-J."/>
        </authorList>
    </citation>
    <scope>NUCLEOTIDE SEQUENCE [LARGE SCALE GENOMIC DNA]</scope>
    <source>
        <strain evidence="9 10">M1</strain>
    </source>
</reference>
<dbReference type="InterPro" id="IPR017941">
    <property type="entry name" value="Rieske_2Fe-2S"/>
</dbReference>
<protein>
    <submittedName>
        <fullName evidence="9">Rieske (2Fe-2S) protein</fullName>
    </submittedName>
</protein>
<sequence length="130" mass="14600">MEIKNRRVFLKVAAVGFISFFVFIWNKLTLRHIVTTGTEVASVPLNKNKEVQFFDKFIIVNSDHQTTVFSSHCSHLGCKIDKMENGKLVCPCHGSEYDLHGEVIKGPAYKNLTVLNSSVSDDEKSIIIKG</sequence>
<evidence type="ECO:0000259" key="8">
    <source>
        <dbReference type="PROSITE" id="PS51296"/>
    </source>
</evidence>
<evidence type="ECO:0000256" key="6">
    <source>
        <dbReference type="ARBA" id="ARBA00034078"/>
    </source>
</evidence>
<dbReference type="GO" id="GO:0016020">
    <property type="term" value="C:membrane"/>
    <property type="evidence" value="ECO:0007669"/>
    <property type="project" value="InterPro"/>
</dbReference>
<gene>
    <name evidence="9" type="ORF">G0Q07_19415</name>
</gene>
<dbReference type="PRINTS" id="PR00162">
    <property type="entry name" value="RIESKE"/>
</dbReference>
<dbReference type="InterPro" id="IPR014349">
    <property type="entry name" value="Rieske_Fe-S_prot"/>
</dbReference>
<keyword evidence="7" id="KW-0472">Membrane</keyword>
<organism evidence="9 10">
    <name type="scientific">Draconibacterium halophilum</name>
    <dbReference type="NCBI Taxonomy" id="2706887"/>
    <lineage>
        <taxon>Bacteria</taxon>
        <taxon>Pseudomonadati</taxon>
        <taxon>Bacteroidota</taxon>
        <taxon>Bacteroidia</taxon>
        <taxon>Marinilabiliales</taxon>
        <taxon>Prolixibacteraceae</taxon>
        <taxon>Draconibacterium</taxon>
    </lineage>
</organism>
<evidence type="ECO:0000313" key="9">
    <source>
        <dbReference type="EMBL" id="QIA09742.1"/>
    </source>
</evidence>
<dbReference type="InterPro" id="IPR036922">
    <property type="entry name" value="Rieske_2Fe-2S_sf"/>
</dbReference>
<feature type="domain" description="Rieske" evidence="8">
    <location>
        <begin position="37"/>
        <end position="126"/>
    </location>
</feature>
<dbReference type="InterPro" id="IPR005805">
    <property type="entry name" value="Rieske_Fe-S_prot_C"/>
</dbReference>
<evidence type="ECO:0000256" key="7">
    <source>
        <dbReference type="SAM" id="Phobius"/>
    </source>
</evidence>
<dbReference type="AlphaFoldDB" id="A0A6C0RIR1"/>
<name>A0A6C0RIR1_9BACT</name>
<dbReference type="PANTHER" id="PTHR10134">
    <property type="entry name" value="CYTOCHROME B-C1 COMPLEX SUBUNIT RIESKE, MITOCHONDRIAL"/>
    <property type="match status" value="1"/>
</dbReference>
<feature type="transmembrane region" description="Helical" evidence="7">
    <location>
        <begin position="7"/>
        <end position="25"/>
    </location>
</feature>
<keyword evidence="4" id="KW-0411">Iron-sulfur</keyword>
<evidence type="ECO:0000256" key="1">
    <source>
        <dbReference type="ARBA" id="ARBA00022714"/>
    </source>
</evidence>
<keyword evidence="7" id="KW-0812">Transmembrane</keyword>
<dbReference type="EMBL" id="CP048409">
    <property type="protein sequence ID" value="QIA09742.1"/>
    <property type="molecule type" value="Genomic_DNA"/>
</dbReference>
<keyword evidence="1" id="KW-0001">2Fe-2S</keyword>
<accession>A0A6C0RIR1</accession>
<keyword evidence="7" id="KW-1133">Transmembrane helix</keyword>
<dbReference type="PROSITE" id="PS51296">
    <property type="entry name" value="RIESKE"/>
    <property type="match status" value="1"/>
</dbReference>
<dbReference type="Proteomes" id="UP000474630">
    <property type="component" value="Chromosome"/>
</dbReference>
<dbReference type="GO" id="GO:0051537">
    <property type="term" value="F:2 iron, 2 sulfur cluster binding"/>
    <property type="evidence" value="ECO:0007669"/>
    <property type="project" value="UniProtKB-KW"/>
</dbReference>
<evidence type="ECO:0000256" key="4">
    <source>
        <dbReference type="ARBA" id="ARBA00023014"/>
    </source>
</evidence>
<dbReference type="KEGG" id="drc:G0Q07_19415"/>
<dbReference type="SUPFAM" id="SSF50022">
    <property type="entry name" value="ISP domain"/>
    <property type="match status" value="1"/>
</dbReference>